<name>A0ABM7S6R1_9FLAO</name>
<dbReference type="Proteomes" id="UP000825258">
    <property type="component" value="Chromosome"/>
</dbReference>
<organism evidence="1 2">
    <name type="scientific">Flavobacterium okayamense</name>
    <dbReference type="NCBI Taxonomy" id="2830782"/>
    <lineage>
        <taxon>Bacteria</taxon>
        <taxon>Pseudomonadati</taxon>
        <taxon>Bacteroidota</taxon>
        <taxon>Flavobacteriia</taxon>
        <taxon>Flavobacteriales</taxon>
        <taxon>Flavobacteriaceae</taxon>
        <taxon>Flavobacterium</taxon>
    </lineage>
</organism>
<dbReference type="RefSeq" id="WP_221257548.1">
    <property type="nucleotide sequence ID" value="NZ_AP024749.1"/>
</dbReference>
<sequence length="287" mass="30995">MKKLLILALSAATIISCTDDDIRTEHQLDSGPKVVGFNTNIQTVSYFEDLGTIDREFPINLIGNGNGQFSETDIVVEYEVDLVQSTAVEGVEFDFIDTSGTMTIPAGSSFGMFPLAVHTGNFDPLQKTELIVKLTSSTAGSTVAGQVKYNTLRIVFVGCLSNIVSSMAGSDSFTCTIVRDDGGTWLRTNEIVELVDINTYKTTTTGGWAAGTIAPDQGYNFMDICGDISVANQGLCQGYYSNEVYGLTDDGTDGTVVDFSTGDDFEITYEITFAAGNRQYTNTYVRN</sequence>
<keyword evidence="2" id="KW-1185">Reference proteome</keyword>
<dbReference type="EMBL" id="AP024749">
    <property type="protein sequence ID" value="BCY28428.1"/>
    <property type="molecule type" value="Genomic_DNA"/>
</dbReference>
<evidence type="ECO:0000313" key="2">
    <source>
        <dbReference type="Proteomes" id="UP000825258"/>
    </source>
</evidence>
<proteinExistence type="predicted"/>
<evidence type="ECO:0008006" key="3">
    <source>
        <dbReference type="Google" id="ProtNLM"/>
    </source>
</evidence>
<protein>
    <recommendedName>
        <fullName evidence="3">DUF1735 domain-containing protein</fullName>
    </recommendedName>
</protein>
<dbReference type="PROSITE" id="PS51257">
    <property type="entry name" value="PROKAR_LIPOPROTEIN"/>
    <property type="match status" value="1"/>
</dbReference>
<reference evidence="1 2" key="1">
    <citation type="submission" date="2021-06" db="EMBL/GenBank/DDBJ databases">
        <title>Whole genome sequences of Flavobacterium sp. KK2020170 and assembly.</title>
        <authorList>
            <person name="Kitahara K."/>
            <person name="Miyoshi S."/>
            <person name="Uesaka K."/>
        </authorList>
    </citation>
    <scope>NUCLEOTIDE SEQUENCE [LARGE SCALE GENOMIC DNA]</scope>
    <source>
        <strain evidence="1 2">KK2020170</strain>
    </source>
</reference>
<evidence type="ECO:0000313" key="1">
    <source>
        <dbReference type="EMBL" id="BCY28428.1"/>
    </source>
</evidence>
<accession>A0ABM7S6R1</accession>
<gene>
    <name evidence="1" type="ORF">KK2020170_12960</name>
</gene>